<reference evidence="1 2" key="1">
    <citation type="submission" date="2017-05" db="EMBL/GenBank/DDBJ databases">
        <authorList>
            <person name="Varghese N."/>
            <person name="Submissions S."/>
        </authorList>
    </citation>
    <scope>NUCLEOTIDE SEQUENCE [LARGE SCALE GENOMIC DNA]</scope>
    <source>
        <strain evidence="1 2">DSM 100094</strain>
    </source>
</reference>
<dbReference type="AlphaFoldDB" id="A0A521FUM7"/>
<gene>
    <name evidence="1" type="ORF">SAMN06265221_1523</name>
</gene>
<dbReference type="RefSeq" id="WP_142665125.1">
    <property type="nucleotide sequence ID" value="NZ_FXTK01000052.1"/>
</dbReference>
<dbReference type="EMBL" id="FXTK01000052">
    <property type="protein sequence ID" value="SMO99925.1"/>
    <property type="molecule type" value="Genomic_DNA"/>
</dbReference>
<evidence type="ECO:0000313" key="2">
    <source>
        <dbReference type="Proteomes" id="UP000319014"/>
    </source>
</evidence>
<proteinExistence type="predicted"/>
<protein>
    <submittedName>
        <fullName evidence="1">Uncharacterized protein</fullName>
    </submittedName>
</protein>
<sequence length="60" mass="6945">MNATRDEATFTLTGHYWSSTYPTADLPNWLAFYQRQQDLTPKSAHHYGDTVLKLENLQLS</sequence>
<organism evidence="1 2">
    <name type="scientific">Paracoccus laeviglucosivorans</name>
    <dbReference type="NCBI Taxonomy" id="1197861"/>
    <lineage>
        <taxon>Bacteria</taxon>
        <taxon>Pseudomonadati</taxon>
        <taxon>Pseudomonadota</taxon>
        <taxon>Alphaproteobacteria</taxon>
        <taxon>Rhodobacterales</taxon>
        <taxon>Paracoccaceae</taxon>
        <taxon>Paracoccus</taxon>
    </lineage>
</organism>
<evidence type="ECO:0000313" key="1">
    <source>
        <dbReference type="EMBL" id="SMO99925.1"/>
    </source>
</evidence>
<accession>A0A521FUM7</accession>
<dbReference type="Proteomes" id="UP000319014">
    <property type="component" value="Unassembled WGS sequence"/>
</dbReference>
<keyword evidence="2" id="KW-1185">Reference proteome</keyword>
<name>A0A521FUM7_9RHOB</name>
<dbReference type="OrthoDB" id="7776368at2"/>